<dbReference type="Gene3D" id="3.90.1300.10">
    <property type="entry name" value="Amidase signature (AS) domain"/>
    <property type="match status" value="1"/>
</dbReference>
<dbReference type="EMBL" id="JBEDUW010000002">
    <property type="protein sequence ID" value="KAK9941640.1"/>
    <property type="molecule type" value="Genomic_DNA"/>
</dbReference>
<protein>
    <recommendedName>
        <fullName evidence="2">Amidase domain-containing protein</fullName>
    </recommendedName>
</protein>
<dbReference type="Pfam" id="PF01425">
    <property type="entry name" value="Amidase"/>
    <property type="match status" value="1"/>
</dbReference>
<organism evidence="3 4">
    <name type="scientific">Rubus argutus</name>
    <name type="common">Southern blackberry</name>
    <dbReference type="NCBI Taxonomy" id="59490"/>
    <lineage>
        <taxon>Eukaryota</taxon>
        <taxon>Viridiplantae</taxon>
        <taxon>Streptophyta</taxon>
        <taxon>Embryophyta</taxon>
        <taxon>Tracheophyta</taxon>
        <taxon>Spermatophyta</taxon>
        <taxon>Magnoliopsida</taxon>
        <taxon>eudicotyledons</taxon>
        <taxon>Gunneridae</taxon>
        <taxon>Pentapetalae</taxon>
        <taxon>rosids</taxon>
        <taxon>fabids</taxon>
        <taxon>Rosales</taxon>
        <taxon>Rosaceae</taxon>
        <taxon>Rosoideae</taxon>
        <taxon>Rosoideae incertae sedis</taxon>
        <taxon>Rubus</taxon>
    </lineage>
</organism>
<keyword evidence="4" id="KW-1185">Reference proteome</keyword>
<feature type="domain" description="Amidase" evidence="2">
    <location>
        <begin position="58"/>
        <end position="452"/>
    </location>
</feature>
<reference evidence="3 4" key="1">
    <citation type="journal article" date="2023" name="G3 (Bethesda)">
        <title>A chromosome-length genome assembly and annotation of blackberry (Rubus argutus, cv. 'Hillquist').</title>
        <authorList>
            <person name="Bruna T."/>
            <person name="Aryal R."/>
            <person name="Dudchenko O."/>
            <person name="Sargent D.J."/>
            <person name="Mead D."/>
            <person name="Buti M."/>
            <person name="Cavallini A."/>
            <person name="Hytonen T."/>
            <person name="Andres J."/>
            <person name="Pham M."/>
            <person name="Weisz D."/>
            <person name="Mascagni F."/>
            <person name="Usai G."/>
            <person name="Natali L."/>
            <person name="Bassil N."/>
            <person name="Fernandez G.E."/>
            <person name="Lomsadze A."/>
            <person name="Armour M."/>
            <person name="Olukolu B."/>
            <person name="Poorten T."/>
            <person name="Britton C."/>
            <person name="Davik J."/>
            <person name="Ashrafi H."/>
            <person name="Aiden E.L."/>
            <person name="Borodovsky M."/>
            <person name="Worthington M."/>
        </authorList>
    </citation>
    <scope>NUCLEOTIDE SEQUENCE [LARGE SCALE GENOMIC DNA]</scope>
    <source>
        <strain evidence="3">PI 553951</strain>
    </source>
</reference>
<dbReference type="Proteomes" id="UP001457282">
    <property type="component" value="Unassembled WGS sequence"/>
</dbReference>
<evidence type="ECO:0000256" key="1">
    <source>
        <dbReference type="SAM" id="SignalP"/>
    </source>
</evidence>
<proteinExistence type="predicted"/>
<dbReference type="SUPFAM" id="SSF75304">
    <property type="entry name" value="Amidase signature (AS) enzymes"/>
    <property type="match status" value="1"/>
</dbReference>
<feature type="chain" id="PRO_5043576136" description="Amidase domain-containing protein" evidence="1">
    <location>
        <begin position="32"/>
        <end position="518"/>
    </location>
</feature>
<evidence type="ECO:0000313" key="4">
    <source>
        <dbReference type="Proteomes" id="UP001457282"/>
    </source>
</evidence>
<dbReference type="InterPro" id="IPR036928">
    <property type="entry name" value="AS_sf"/>
</dbReference>
<dbReference type="PANTHER" id="PTHR42678:SF36">
    <property type="entry name" value="C869.01-LIKE PROTEIN, PUTATIVE-RELATED"/>
    <property type="match status" value="1"/>
</dbReference>
<evidence type="ECO:0000313" key="3">
    <source>
        <dbReference type="EMBL" id="KAK9941640.1"/>
    </source>
</evidence>
<sequence>MAKPSFPQMISSLLLLILLFTLSSLPHTITSRGLSLEEATIDDLQLAFKHNQLTSRQLVEFYLVRIRRLNPVLKGVLEVNPDVLYLADKADYERRTKAPVSLVSKLHGIPILVKDNIATKDKMNTTAGSLALLGSVVPRDAGVVEKLRKAGAIILGKASLSEWSHFRSNGAPSGWNARGGYGLNPYTFSDPCGSSSGSAISVAANLAAVTIGTETDGSILCPSGYNSAVGIKPTIGLTSRAGVVPISPRQDTVGPICRTVADAAYVLDVIAGIDRNDIATIETSKYIPKGGYAQFLRPSGLRGKRIGILRAFYGFGNDTSLAQTFEKHVNTLRKGGAVLVDNLEMPHLTEIYSDASEDIAMSVEFKISLNAYLKELVASPVRSLADVIAFNNKHKKLEKVKEYGQDLFLAAEATNGFGKTEKAALLNMARLTRDGFVKLVLENKLDAVVTPRADFSKVLAIGGAPGVIVPAGYENNGRPVGICFGGVRGSEPKLIEIAYGFEQATKIRKPPSLKGFKF</sequence>
<evidence type="ECO:0000259" key="2">
    <source>
        <dbReference type="Pfam" id="PF01425"/>
    </source>
</evidence>
<dbReference type="InterPro" id="IPR023631">
    <property type="entry name" value="Amidase_dom"/>
</dbReference>
<feature type="signal peptide" evidence="1">
    <location>
        <begin position="1"/>
        <end position="31"/>
    </location>
</feature>
<dbReference type="AlphaFoldDB" id="A0AAW1Y0F2"/>
<dbReference type="PANTHER" id="PTHR42678">
    <property type="entry name" value="AMIDASE"/>
    <property type="match status" value="1"/>
</dbReference>
<keyword evidence="1" id="KW-0732">Signal</keyword>
<comment type="caution">
    <text evidence="3">The sequence shown here is derived from an EMBL/GenBank/DDBJ whole genome shotgun (WGS) entry which is preliminary data.</text>
</comment>
<name>A0AAW1Y0F2_RUBAR</name>
<accession>A0AAW1Y0F2</accession>
<gene>
    <name evidence="3" type="ORF">M0R45_007342</name>
</gene>